<reference evidence="1" key="1">
    <citation type="submission" date="2020-11" db="EMBL/GenBank/DDBJ databases">
        <authorList>
            <consortium name="DOE Joint Genome Institute"/>
            <person name="Ahrendt S."/>
            <person name="Riley R."/>
            <person name="Andreopoulos W."/>
            <person name="LaButti K."/>
            <person name="Pangilinan J."/>
            <person name="Ruiz-duenas F.J."/>
            <person name="Barrasa J.M."/>
            <person name="Sanchez-Garcia M."/>
            <person name="Camarero S."/>
            <person name="Miyauchi S."/>
            <person name="Serrano A."/>
            <person name="Linde D."/>
            <person name="Babiker R."/>
            <person name="Drula E."/>
            <person name="Ayuso-Fernandez I."/>
            <person name="Pacheco R."/>
            <person name="Padilla G."/>
            <person name="Ferreira P."/>
            <person name="Barriuso J."/>
            <person name="Kellner H."/>
            <person name="Castanera R."/>
            <person name="Alfaro M."/>
            <person name="Ramirez L."/>
            <person name="Pisabarro A.G."/>
            <person name="Kuo A."/>
            <person name="Tritt A."/>
            <person name="Lipzen A."/>
            <person name="He G."/>
            <person name="Yan M."/>
            <person name="Ng V."/>
            <person name="Cullen D."/>
            <person name="Martin F."/>
            <person name="Rosso M.-N."/>
            <person name="Henrissat B."/>
            <person name="Hibbett D."/>
            <person name="Martinez A.T."/>
            <person name="Grigoriev I.V."/>
        </authorList>
    </citation>
    <scope>NUCLEOTIDE SEQUENCE</scope>
    <source>
        <strain evidence="1">AH 44721</strain>
    </source>
</reference>
<dbReference type="OrthoDB" id="3054131at2759"/>
<sequence length="453" mass="52465">MSNVKLESHPIYRLITASISDESTSQFPDSMTTAGTPSPAQTLPFDILSEIFVLSLPQVHDPQEDLRLHPSQPPFLFCSICRSWRIAALDVRRLWDFVYLSLCYYEFKDPEGAIHVLDRKSLDLIQWWNENHPSIHPSIYLRCTGSGEPSPGLLSPSHQPLSSNPFFISVRRLDLHRSVFQFSTIFSPNTHFENLVDLKIPKFNENKTILTDFIFSPSPNLRRLYLPYSRFEPFRTISSVFPWRQLTHIFMPEYIYRDSWRELMMACPAMECGAFCIYQGSFDTLAEITMPNLHHFSISCSELYVPTPFHKLKMPRLRALRIVSLQHNHVYTLKVLEIMLGAGSSLTELHLDFCLSFRMHSSFSFDQPPEGSRLSDLTPHLRRFVVNYIDPGDNVVGRNIIQFLRSDWLSSGWDILPEGDECRRLELIVLQGSYFTSRLFCDSVMREILLKNS</sequence>
<dbReference type="InterPro" id="IPR032675">
    <property type="entry name" value="LRR_dom_sf"/>
</dbReference>
<dbReference type="Proteomes" id="UP000724874">
    <property type="component" value="Unassembled WGS sequence"/>
</dbReference>
<proteinExistence type="predicted"/>
<organism evidence="1 2">
    <name type="scientific">Gymnopilus junonius</name>
    <name type="common">Spectacular rustgill mushroom</name>
    <name type="synonym">Gymnopilus spectabilis subsp. junonius</name>
    <dbReference type="NCBI Taxonomy" id="109634"/>
    <lineage>
        <taxon>Eukaryota</taxon>
        <taxon>Fungi</taxon>
        <taxon>Dikarya</taxon>
        <taxon>Basidiomycota</taxon>
        <taxon>Agaricomycotina</taxon>
        <taxon>Agaricomycetes</taxon>
        <taxon>Agaricomycetidae</taxon>
        <taxon>Agaricales</taxon>
        <taxon>Agaricineae</taxon>
        <taxon>Hymenogastraceae</taxon>
        <taxon>Gymnopilus</taxon>
    </lineage>
</organism>
<keyword evidence="2" id="KW-1185">Reference proteome</keyword>
<evidence type="ECO:0000313" key="1">
    <source>
        <dbReference type="EMBL" id="KAF8891487.1"/>
    </source>
</evidence>
<dbReference type="EMBL" id="JADNYJ010000072">
    <property type="protein sequence ID" value="KAF8891487.1"/>
    <property type="molecule type" value="Genomic_DNA"/>
</dbReference>
<evidence type="ECO:0000313" key="2">
    <source>
        <dbReference type="Proteomes" id="UP000724874"/>
    </source>
</evidence>
<protein>
    <recommendedName>
        <fullName evidence="3">F-box domain-containing protein</fullName>
    </recommendedName>
</protein>
<name>A0A9P5NJY5_GYMJU</name>
<comment type="caution">
    <text evidence="1">The sequence shown here is derived from an EMBL/GenBank/DDBJ whole genome shotgun (WGS) entry which is preliminary data.</text>
</comment>
<evidence type="ECO:0008006" key="3">
    <source>
        <dbReference type="Google" id="ProtNLM"/>
    </source>
</evidence>
<dbReference type="AlphaFoldDB" id="A0A9P5NJY5"/>
<dbReference type="Gene3D" id="3.80.10.10">
    <property type="entry name" value="Ribonuclease Inhibitor"/>
    <property type="match status" value="1"/>
</dbReference>
<gene>
    <name evidence="1" type="ORF">CPB84DRAFT_1963736</name>
</gene>
<accession>A0A9P5NJY5</accession>
<dbReference type="SUPFAM" id="SSF52058">
    <property type="entry name" value="L domain-like"/>
    <property type="match status" value="1"/>
</dbReference>